<dbReference type="InterPro" id="IPR036390">
    <property type="entry name" value="WH_DNA-bd_sf"/>
</dbReference>
<dbReference type="SUPFAM" id="SSF53067">
    <property type="entry name" value="Actin-like ATPase domain"/>
    <property type="match status" value="1"/>
</dbReference>
<dbReference type="PANTHER" id="PTHR18964:SF173">
    <property type="entry name" value="GLUCOKINASE"/>
    <property type="match status" value="1"/>
</dbReference>
<dbReference type="PANTHER" id="PTHR18964">
    <property type="entry name" value="ROK (REPRESSOR, ORF, KINASE) FAMILY"/>
    <property type="match status" value="1"/>
</dbReference>
<dbReference type="AlphaFoldDB" id="A0A0D0WNR5"/>
<keyword evidence="3" id="KW-1185">Reference proteome</keyword>
<sequence length="394" mass="40222">MTYDGPDNADQARLLRLLRDDGPRSRVELGDAAGLSRARLVAEVDRLVALGLVETAGPAASRGGRRSSLLRIAGAVRFAGITIGPREIDVAVTDGELSVLARRREPVDVRLGPEATIARTLELLGKVRANLGLGRLTGVGVALPAPVAFREGAPVSPPALPGWHGYGVRDALAAELGCPVLVDNDANVMALGEQHAGTGRAFDDFLYVKLGTAIGCGLVLGGALHRGATSGAGGIAHLRQSDDGPTCACGETGCLEAYCSDEALVREALAAVEDGRSPVLAARLAEASALTVADVGRATVAGDPAAQTLVRDAARRLGRVLVGLVNFVNPGIVIIGGTAVGLGPTMLAEIRSVVYRRSPPLATGNLPIVLSDLDDTAGVVGAARLASDDVFGAS</sequence>
<dbReference type="InterPro" id="IPR036388">
    <property type="entry name" value="WH-like_DNA-bd_sf"/>
</dbReference>
<evidence type="ECO:0000256" key="1">
    <source>
        <dbReference type="ARBA" id="ARBA00006479"/>
    </source>
</evidence>
<accession>A0A0D0WNR5</accession>
<dbReference type="Pfam" id="PF00480">
    <property type="entry name" value="ROK"/>
    <property type="match status" value="1"/>
</dbReference>
<organism evidence="2 3">
    <name type="scientific">Micromonospora haikouensis</name>
    <dbReference type="NCBI Taxonomy" id="686309"/>
    <lineage>
        <taxon>Bacteria</taxon>
        <taxon>Bacillati</taxon>
        <taxon>Actinomycetota</taxon>
        <taxon>Actinomycetes</taxon>
        <taxon>Micromonosporales</taxon>
        <taxon>Micromonosporaceae</taxon>
        <taxon>Micromonospora</taxon>
    </lineage>
</organism>
<dbReference type="SUPFAM" id="SSF46785">
    <property type="entry name" value="Winged helix' DNA-binding domain"/>
    <property type="match status" value="1"/>
</dbReference>
<protein>
    <submittedName>
        <fullName evidence="2">ROK family transcriptional regulator</fullName>
    </submittedName>
</protein>
<comment type="similarity">
    <text evidence="1">Belongs to the ROK (NagC/XylR) family.</text>
</comment>
<reference evidence="2 3" key="1">
    <citation type="submission" date="2015-01" db="EMBL/GenBank/DDBJ databases">
        <title>Sequencing and annotation of Micromonospora carbonacea strain JXNU-1 genome.</title>
        <authorList>
            <person name="Long Z."/>
            <person name="Huang Y."/>
            <person name="Jiang Y."/>
        </authorList>
    </citation>
    <scope>NUCLEOTIDE SEQUENCE [LARGE SCALE GENOMIC DNA]</scope>
    <source>
        <strain evidence="2 3">JXNU-1</strain>
    </source>
</reference>
<dbReference type="Proteomes" id="UP000032254">
    <property type="component" value="Unassembled WGS sequence"/>
</dbReference>
<dbReference type="Gene3D" id="3.30.420.40">
    <property type="match status" value="2"/>
</dbReference>
<dbReference type="PATRIC" id="fig|47853.6.peg.4663"/>
<dbReference type="GeneID" id="301306780"/>
<dbReference type="EMBL" id="JXSX01000003">
    <property type="protein sequence ID" value="KIR60636.1"/>
    <property type="molecule type" value="Genomic_DNA"/>
</dbReference>
<dbReference type="OrthoDB" id="3189808at2"/>
<name>A0A0D0WNR5_9ACTN</name>
<proteinExistence type="inferred from homology"/>
<evidence type="ECO:0000313" key="3">
    <source>
        <dbReference type="Proteomes" id="UP000032254"/>
    </source>
</evidence>
<dbReference type="InterPro" id="IPR000600">
    <property type="entry name" value="ROK"/>
</dbReference>
<evidence type="ECO:0000313" key="2">
    <source>
        <dbReference type="EMBL" id="KIR60636.1"/>
    </source>
</evidence>
<dbReference type="RefSeq" id="WP_043966841.1">
    <property type="nucleotide sequence ID" value="NZ_JXSX01000003.1"/>
</dbReference>
<gene>
    <name evidence="2" type="ORF">TK50_22270</name>
</gene>
<dbReference type="InterPro" id="IPR043129">
    <property type="entry name" value="ATPase_NBD"/>
</dbReference>
<dbReference type="Gene3D" id="1.10.10.10">
    <property type="entry name" value="Winged helix-like DNA-binding domain superfamily/Winged helix DNA-binding domain"/>
    <property type="match status" value="1"/>
</dbReference>
<comment type="caution">
    <text evidence="2">The sequence shown here is derived from an EMBL/GenBank/DDBJ whole genome shotgun (WGS) entry which is preliminary data.</text>
</comment>